<dbReference type="Pfam" id="PF13487">
    <property type="entry name" value="HD_5"/>
    <property type="match status" value="1"/>
</dbReference>
<organism evidence="3 4">
    <name type="scientific">Pseudomonas saponiphila</name>
    <dbReference type="NCBI Taxonomy" id="556534"/>
    <lineage>
        <taxon>Bacteria</taxon>
        <taxon>Pseudomonadati</taxon>
        <taxon>Pseudomonadota</taxon>
        <taxon>Gammaproteobacteria</taxon>
        <taxon>Pseudomonadales</taxon>
        <taxon>Pseudomonadaceae</taxon>
        <taxon>Pseudomonas</taxon>
    </lineage>
</organism>
<dbReference type="InterPro" id="IPR003607">
    <property type="entry name" value="HD/PDEase_dom"/>
</dbReference>
<dbReference type="PANTHER" id="PTHR43155:SF2">
    <property type="entry name" value="CYCLIC DI-GMP PHOSPHODIESTERASE PA4108"/>
    <property type="match status" value="1"/>
</dbReference>
<reference evidence="4" key="1">
    <citation type="submission" date="2016-10" db="EMBL/GenBank/DDBJ databases">
        <authorList>
            <person name="Varghese N."/>
            <person name="Submissions S."/>
        </authorList>
    </citation>
    <scope>NUCLEOTIDE SEQUENCE [LARGE SCALE GENOMIC DNA]</scope>
    <source>
        <strain evidence="4">DSM 9751</strain>
    </source>
</reference>
<dbReference type="SMART" id="SM00471">
    <property type="entry name" value="HDc"/>
    <property type="match status" value="1"/>
</dbReference>
<gene>
    <name evidence="3" type="ORF">SAMN05216178_3478</name>
</gene>
<dbReference type="PROSITE" id="PS51832">
    <property type="entry name" value="HD_GYP"/>
    <property type="match status" value="1"/>
</dbReference>
<evidence type="ECO:0000313" key="4">
    <source>
        <dbReference type="Proteomes" id="UP000198982"/>
    </source>
</evidence>
<feature type="region of interest" description="Disordered" evidence="1">
    <location>
        <begin position="63"/>
        <end position="86"/>
    </location>
</feature>
<dbReference type="EMBL" id="FNTJ01000001">
    <property type="protein sequence ID" value="SEC10876.1"/>
    <property type="molecule type" value="Genomic_DNA"/>
</dbReference>
<dbReference type="AlphaFoldDB" id="A0A1H4PU12"/>
<dbReference type="InterPro" id="IPR037522">
    <property type="entry name" value="HD_GYP_dom"/>
</dbReference>
<dbReference type="Gene3D" id="1.10.3210.10">
    <property type="entry name" value="Hypothetical protein af1432"/>
    <property type="match status" value="1"/>
</dbReference>
<dbReference type="RefSeq" id="WP_092315454.1">
    <property type="nucleotide sequence ID" value="NZ_FNTJ01000001.1"/>
</dbReference>
<evidence type="ECO:0000259" key="2">
    <source>
        <dbReference type="PROSITE" id="PS51832"/>
    </source>
</evidence>
<name>A0A1H4PU12_9PSED</name>
<proteinExistence type="predicted"/>
<dbReference type="SUPFAM" id="SSF109604">
    <property type="entry name" value="HD-domain/PDEase-like"/>
    <property type="match status" value="1"/>
</dbReference>
<dbReference type="Pfam" id="PF11871">
    <property type="entry name" value="DUF3391"/>
    <property type="match status" value="1"/>
</dbReference>
<dbReference type="PANTHER" id="PTHR43155">
    <property type="entry name" value="CYCLIC DI-GMP PHOSPHODIESTERASE PA4108-RELATED"/>
    <property type="match status" value="1"/>
</dbReference>
<keyword evidence="4" id="KW-1185">Reference proteome</keyword>
<protein>
    <submittedName>
        <fullName evidence="3">HD-GYP domain, c-di-GMP phosphodiesterase class II (Or its inactivated variant)</fullName>
    </submittedName>
</protein>
<dbReference type="GO" id="GO:0008081">
    <property type="term" value="F:phosphoric diester hydrolase activity"/>
    <property type="evidence" value="ECO:0007669"/>
    <property type="project" value="UniProtKB-ARBA"/>
</dbReference>
<evidence type="ECO:0000256" key="1">
    <source>
        <dbReference type="SAM" id="MobiDB-lite"/>
    </source>
</evidence>
<evidence type="ECO:0000313" key="3">
    <source>
        <dbReference type="EMBL" id="SEC10876.1"/>
    </source>
</evidence>
<feature type="domain" description="HD-GYP" evidence="2">
    <location>
        <begin position="130"/>
        <end position="327"/>
    </location>
</feature>
<dbReference type="Proteomes" id="UP000198982">
    <property type="component" value="Unassembled WGS sequence"/>
</dbReference>
<dbReference type="CDD" id="cd00077">
    <property type="entry name" value="HDc"/>
    <property type="match status" value="1"/>
</dbReference>
<accession>A0A1H4PU12</accession>
<dbReference type="InterPro" id="IPR021812">
    <property type="entry name" value="DUF3391"/>
</dbReference>
<sequence length="398" mass="44515">MLKHISIQQLQMGMYIHQFCGSWLDHSFWKAGFLLDSRDDLQRLQRSNLSSLWIDTAKGRDLPEASVAPAPSAPPEPTRAETPRASMDEEVQRAIKLCAHSRKAVMAMFQEVRMGQALEMQQAEELVVLMGQSLLRHPDALISLARLKSADDYTYMHSVAVCALMLATARQLGLSEDYIRLAGIAGLLHDVGKLTIPDSILNKPQKLSDSEFERVKLHPEAGGAILRQSPDVDALVLDVCLHHHEKADGSGYPHRLAGNQISLFAQMGAVCDVYDAVTSNRPYNRGWDPAEAIQRMSTWKGHFDQRVFQAFVKSVGIYPVGALVRLESGRLAVVIEQNPKSLLTPKVRVFFSTRSNLPLEQNVVDLAKIQGQDRILAREAPQDWEFKNLDRLWNPLPA</sequence>